<keyword evidence="4" id="KW-0479">Metal-binding</keyword>
<proteinExistence type="inferred from homology"/>
<dbReference type="InterPro" id="IPR014001">
    <property type="entry name" value="Helicase_ATP-bd"/>
</dbReference>
<dbReference type="RefSeq" id="WP_013032915.1">
    <property type="nucleotide sequence ID" value="NC_013960.1"/>
</dbReference>
<feature type="domain" description="Helicase ATP-binding" evidence="10">
    <location>
        <begin position="233"/>
        <end position="411"/>
    </location>
</feature>
<evidence type="ECO:0000256" key="5">
    <source>
        <dbReference type="ARBA" id="ARBA00022741"/>
    </source>
</evidence>
<evidence type="ECO:0000313" key="13">
    <source>
        <dbReference type="Proteomes" id="UP000001844"/>
    </source>
</evidence>
<dbReference type="PROSITE" id="PS51643">
    <property type="entry name" value="HD_CAS3"/>
    <property type="match status" value="1"/>
</dbReference>
<dbReference type="InterPro" id="IPR011545">
    <property type="entry name" value="DEAD/DEAH_box_helicase_dom"/>
</dbReference>
<dbReference type="eggNOG" id="COG1713">
    <property type="taxonomic scope" value="Bacteria"/>
</dbReference>
<dbReference type="KEGG" id="nhl:Nhal_1941"/>
<organism evidence="12 13">
    <name type="scientific">Nitrosococcus halophilus (strain Nc4)</name>
    <dbReference type="NCBI Taxonomy" id="472759"/>
    <lineage>
        <taxon>Bacteria</taxon>
        <taxon>Pseudomonadati</taxon>
        <taxon>Pseudomonadota</taxon>
        <taxon>Gammaproteobacteria</taxon>
        <taxon>Chromatiales</taxon>
        <taxon>Chromatiaceae</taxon>
        <taxon>Nitrosococcus</taxon>
    </lineage>
</organism>
<keyword evidence="5" id="KW-0547">Nucleotide-binding</keyword>
<name>D5C3S7_NITHN</name>
<dbReference type="PROSITE" id="PS51192">
    <property type="entry name" value="HELICASE_ATP_BIND_1"/>
    <property type="match status" value="1"/>
</dbReference>
<dbReference type="SUPFAM" id="SSF109604">
    <property type="entry name" value="HD-domain/PDEase-like"/>
    <property type="match status" value="1"/>
</dbReference>
<dbReference type="GO" id="GO:0016787">
    <property type="term" value="F:hydrolase activity"/>
    <property type="evidence" value="ECO:0007669"/>
    <property type="project" value="UniProtKB-KW"/>
</dbReference>
<gene>
    <name evidence="12" type="ordered locus">Nhal_1941</name>
</gene>
<dbReference type="NCBIfam" id="TIGR01587">
    <property type="entry name" value="cas3_core"/>
    <property type="match status" value="1"/>
</dbReference>
<evidence type="ECO:0000256" key="7">
    <source>
        <dbReference type="ARBA" id="ARBA00022806"/>
    </source>
</evidence>
<dbReference type="InterPro" id="IPR027417">
    <property type="entry name" value="P-loop_NTPase"/>
</dbReference>
<dbReference type="PANTHER" id="PTHR24031">
    <property type="entry name" value="RNA HELICASE"/>
    <property type="match status" value="1"/>
</dbReference>
<evidence type="ECO:0000256" key="9">
    <source>
        <dbReference type="ARBA" id="ARBA00023118"/>
    </source>
</evidence>
<dbReference type="GO" id="GO:0046872">
    <property type="term" value="F:metal ion binding"/>
    <property type="evidence" value="ECO:0007669"/>
    <property type="project" value="UniProtKB-KW"/>
</dbReference>
<dbReference type="HOGENOM" id="CLU_010123_0_0_6"/>
<dbReference type="GO" id="GO:0004518">
    <property type="term" value="F:nuclease activity"/>
    <property type="evidence" value="ECO:0007669"/>
    <property type="project" value="UniProtKB-KW"/>
</dbReference>
<dbReference type="STRING" id="472759.Nhal_1941"/>
<evidence type="ECO:0000256" key="6">
    <source>
        <dbReference type="ARBA" id="ARBA00022801"/>
    </source>
</evidence>
<dbReference type="SMART" id="SM00487">
    <property type="entry name" value="DEXDc"/>
    <property type="match status" value="1"/>
</dbReference>
<keyword evidence="13" id="KW-1185">Reference proteome</keyword>
<dbReference type="InterPro" id="IPR006674">
    <property type="entry name" value="HD_domain"/>
</dbReference>
<evidence type="ECO:0000259" key="10">
    <source>
        <dbReference type="PROSITE" id="PS51192"/>
    </source>
</evidence>
<dbReference type="InterPro" id="IPR006474">
    <property type="entry name" value="Helicase_Cas3_CRISPR-ass_core"/>
</dbReference>
<keyword evidence="9" id="KW-0051">Antiviral defense</keyword>
<evidence type="ECO:0000256" key="4">
    <source>
        <dbReference type="ARBA" id="ARBA00022723"/>
    </source>
</evidence>
<evidence type="ECO:0000256" key="2">
    <source>
        <dbReference type="ARBA" id="ARBA00009046"/>
    </source>
</evidence>
<dbReference type="CDD" id="cd17930">
    <property type="entry name" value="DEXHc_cas3"/>
    <property type="match status" value="1"/>
</dbReference>
<dbReference type="AlphaFoldDB" id="D5C3S7"/>
<dbReference type="Pfam" id="PF01966">
    <property type="entry name" value="HD"/>
    <property type="match status" value="1"/>
</dbReference>
<evidence type="ECO:0000259" key="11">
    <source>
        <dbReference type="PROSITE" id="PS51643"/>
    </source>
</evidence>
<feature type="domain" description="HD Cas3-type" evidence="11">
    <location>
        <begin position="7"/>
        <end position="177"/>
    </location>
</feature>
<dbReference type="GO" id="GO:0005524">
    <property type="term" value="F:ATP binding"/>
    <property type="evidence" value="ECO:0007669"/>
    <property type="project" value="UniProtKB-KW"/>
</dbReference>
<dbReference type="GO" id="GO:0003676">
    <property type="term" value="F:nucleic acid binding"/>
    <property type="evidence" value="ECO:0007669"/>
    <property type="project" value="InterPro"/>
</dbReference>
<keyword evidence="3" id="KW-0540">Nuclease</keyword>
<keyword evidence="8" id="KW-0067">ATP-binding</keyword>
<evidence type="ECO:0000256" key="3">
    <source>
        <dbReference type="ARBA" id="ARBA00022722"/>
    </source>
</evidence>
<evidence type="ECO:0000256" key="8">
    <source>
        <dbReference type="ARBA" id="ARBA00022840"/>
    </source>
</evidence>
<dbReference type="Pfam" id="PF00270">
    <property type="entry name" value="DEAD"/>
    <property type="match status" value="1"/>
</dbReference>
<dbReference type="SUPFAM" id="SSF52540">
    <property type="entry name" value="P-loop containing nucleoside triphosphate hydrolases"/>
    <property type="match status" value="1"/>
</dbReference>
<protein>
    <submittedName>
        <fullName evidence="12">CRISPR-associated helicase Cas3</fullName>
    </submittedName>
</protein>
<dbReference type="Gene3D" id="1.10.3210.30">
    <property type="match status" value="1"/>
</dbReference>
<sequence>MRETQAGHWGEHVLEEHLQAVAQLANQFATPFGSGDWAYLAGLWHDLGKYRLAFQHYIRSASGYDPDAHIEVPGRVDHSTVGALYACKQLGPEGRILAYLIAGHHAGLPDWQSVEAGRKALAHRLRPEQQSFLDEALSQPIPEAILQVASPISRPRGRDIALWIRMLFSCLVDADFLDTESFMDGDKTAARSGYPSLSELLSSFECYIEGLQKGARSTPVNRLRAEILNRCRGQAIQPPGLFSLTVPTGGGKTLSSLAFALHHARAYDKRRIIYVIPYTSIIEQTANVFRQIFGDAVLEHHSNLDSDHEDARSRLACENWDAPIVVTTSVQFFESLFAARTSRVRKLHNIINSVVVLDEVQLLPPDFLKPILHAIRELAKNYQVSFMLCTATQPALESRQGFDSSFEGLEGVQEIMDGPQALHEALRRVEVTVPDDLHDSTAWEELAEELHGYDSVLCIVDRRDDCRTLHRLMPRGTLHLSGLMCGQHRSEVIAEIKQRLKAGEPVRVVSTQLVEAGVDVDFPVVYRALAGLDSIAQAAGRCNREGLLEGKGKVVVFIPPKQAPVGHLRQAQDCGRQILQQRPPDPLAPEHFITYFQQLYWKKGTEGLDRKGILKDLKHNGQLRFLFSSAAAKFRLIDETQQAPVIVRYGKGVDLIEQLRHLGPKRWLLRKLQRYVVNLPRYRHQQLLNQGDIQEIHPGLFIQAHDGLYHQDLGLLGDDPAYYDPDQLIV</sequence>
<accession>D5C3S7</accession>
<dbReference type="GO" id="GO:0051607">
    <property type="term" value="P:defense response to virus"/>
    <property type="evidence" value="ECO:0007669"/>
    <property type="project" value="UniProtKB-KW"/>
</dbReference>
<dbReference type="NCBIfam" id="TIGR01596">
    <property type="entry name" value="cas3_HD"/>
    <property type="match status" value="1"/>
</dbReference>
<dbReference type="EMBL" id="CP001798">
    <property type="protein sequence ID" value="ADE15049.1"/>
    <property type="molecule type" value="Genomic_DNA"/>
</dbReference>
<keyword evidence="6" id="KW-0378">Hydrolase</keyword>
<evidence type="ECO:0000256" key="1">
    <source>
        <dbReference type="ARBA" id="ARBA00006847"/>
    </source>
</evidence>
<keyword evidence="7" id="KW-0347">Helicase</keyword>
<evidence type="ECO:0000313" key="12">
    <source>
        <dbReference type="EMBL" id="ADE15049.1"/>
    </source>
</evidence>
<dbReference type="Pfam" id="PF22590">
    <property type="entry name" value="Cas3-like_C_2"/>
    <property type="match status" value="1"/>
</dbReference>
<comment type="similarity">
    <text evidence="1">In the N-terminal section; belongs to the CRISPR-associated nuclease Cas3-HD family.</text>
</comment>
<dbReference type="GO" id="GO:0004386">
    <property type="term" value="F:helicase activity"/>
    <property type="evidence" value="ECO:0007669"/>
    <property type="project" value="UniProtKB-KW"/>
</dbReference>
<dbReference type="InterPro" id="IPR006483">
    <property type="entry name" value="CRISPR-assoc_Cas3_HD"/>
</dbReference>
<reference evidence="13" key="1">
    <citation type="submission" date="2010-04" db="EMBL/GenBank/DDBJ databases">
        <title>Complete genome sequence of Nitrosococcus halophilus Nc4, a salt-adapted, aerobic obligate ammonia-oxidizing sulfur purple bacterium.</title>
        <authorList>
            <consortium name="US DOE Joint Genome Institute"/>
            <person name="Campbell M.A."/>
            <person name="Malfatti S.A."/>
            <person name="Chain P.S.G."/>
            <person name="Heidelberg J.F."/>
            <person name="Ward B.B."/>
            <person name="Klotz M.G."/>
        </authorList>
    </citation>
    <scope>NUCLEOTIDE SEQUENCE [LARGE SCALE GENOMIC DNA]</scope>
    <source>
        <strain evidence="13">Nc4</strain>
    </source>
</reference>
<dbReference type="Gene3D" id="3.40.50.300">
    <property type="entry name" value="P-loop containing nucleotide triphosphate hydrolases"/>
    <property type="match status" value="2"/>
</dbReference>
<dbReference type="Proteomes" id="UP000001844">
    <property type="component" value="Chromosome"/>
</dbReference>
<dbReference type="eggNOG" id="COG1203">
    <property type="taxonomic scope" value="Bacteria"/>
</dbReference>
<comment type="similarity">
    <text evidence="2">In the central section; belongs to the CRISPR-associated helicase Cas3 family.</text>
</comment>
<dbReference type="InterPro" id="IPR054712">
    <property type="entry name" value="Cas3-like_dom"/>
</dbReference>
<dbReference type="CDD" id="cd09641">
    <property type="entry name" value="Cas3''_I"/>
    <property type="match status" value="1"/>
</dbReference>
<dbReference type="InterPro" id="IPR038257">
    <property type="entry name" value="CRISPR-assoc_Cas3_HD_sf"/>
</dbReference>